<evidence type="ECO:0000256" key="2">
    <source>
        <dbReference type="ARBA" id="ARBA00004818"/>
    </source>
</evidence>
<dbReference type="Gene3D" id="3.40.50.1000">
    <property type="entry name" value="HAD superfamily/HAD-like"/>
    <property type="match status" value="1"/>
</dbReference>
<dbReference type="GO" id="GO:0046872">
    <property type="term" value="F:metal ion binding"/>
    <property type="evidence" value="ECO:0007669"/>
    <property type="project" value="UniProtKB-KW"/>
</dbReference>
<sequence>MKNYRTWVFDCDGVILDSNKVKTDAFYDAAKTYGEEAAAALIEYHVQHGGISRYTKFEHFLRHIIGRSEILSSELDSLLEAYAQGVGQGLMNCRIASELSELKKQTGNSRWLIVSGGDQAELRSVFDSRGLSSLFEGGIFGSPDDKDCILKRELQSGCIELPAVFVGDSQYDYEAAFRAGLDFIYLSDWSESSFSFESATIRTGSVRSLVGIGIDF</sequence>
<dbReference type="InterPro" id="IPR036412">
    <property type="entry name" value="HAD-like_sf"/>
</dbReference>
<dbReference type="AlphaFoldDB" id="A0A0H4HY30"/>
<dbReference type="Gene3D" id="1.10.150.240">
    <property type="entry name" value="Putative phosphatase, domain 2"/>
    <property type="match status" value="1"/>
</dbReference>
<evidence type="ECO:0000256" key="4">
    <source>
        <dbReference type="ARBA" id="ARBA00013078"/>
    </source>
</evidence>
<comment type="similarity">
    <text evidence="3">Belongs to the HAD-like hydrolase superfamily. CbbY/CbbZ/Gph/YieH family.</text>
</comment>
<organism evidence="7 8">
    <name type="scientific">Marinobacter psychrophilus</name>
    <dbReference type="NCBI Taxonomy" id="330734"/>
    <lineage>
        <taxon>Bacteria</taxon>
        <taxon>Pseudomonadati</taxon>
        <taxon>Pseudomonadota</taxon>
        <taxon>Gammaproteobacteria</taxon>
        <taxon>Pseudomonadales</taxon>
        <taxon>Marinobacteraceae</taxon>
        <taxon>Marinobacter</taxon>
    </lineage>
</organism>
<keyword evidence="5" id="KW-0479">Metal-binding</keyword>
<dbReference type="InterPro" id="IPR023214">
    <property type="entry name" value="HAD_sf"/>
</dbReference>
<evidence type="ECO:0000256" key="5">
    <source>
        <dbReference type="ARBA" id="ARBA00022723"/>
    </source>
</evidence>
<comment type="catalytic activity">
    <reaction evidence="1">
        <text>2-phosphoglycolate + H2O = glycolate + phosphate</text>
        <dbReference type="Rhea" id="RHEA:14369"/>
        <dbReference type="ChEBI" id="CHEBI:15377"/>
        <dbReference type="ChEBI" id="CHEBI:29805"/>
        <dbReference type="ChEBI" id="CHEBI:43474"/>
        <dbReference type="ChEBI" id="CHEBI:58033"/>
        <dbReference type="EC" id="3.1.3.18"/>
    </reaction>
</comment>
<keyword evidence="6" id="KW-0119">Carbohydrate metabolism</keyword>
<dbReference type="GO" id="GO:0006281">
    <property type="term" value="P:DNA repair"/>
    <property type="evidence" value="ECO:0007669"/>
    <property type="project" value="TreeGrafter"/>
</dbReference>
<dbReference type="STRING" id="330734.ABA45_03465"/>
<keyword evidence="8" id="KW-1185">Reference proteome</keyword>
<evidence type="ECO:0000313" key="8">
    <source>
        <dbReference type="Proteomes" id="UP000036406"/>
    </source>
</evidence>
<dbReference type="GO" id="GO:0005829">
    <property type="term" value="C:cytosol"/>
    <property type="evidence" value="ECO:0007669"/>
    <property type="project" value="TreeGrafter"/>
</dbReference>
<reference evidence="7 8" key="1">
    <citation type="submission" date="2015-05" db="EMBL/GenBank/DDBJ databases">
        <title>Complete genome of Marinobacter psychrophilus strain 20041T isolated from sea-ice of the Canadian Basin.</title>
        <authorList>
            <person name="Song L."/>
            <person name="Ren L."/>
            <person name="Yu Y."/>
            <person name="Wang X."/>
        </authorList>
    </citation>
    <scope>NUCLEOTIDE SEQUENCE [LARGE SCALE GENOMIC DNA]</scope>
    <source>
        <strain evidence="7 8">20041</strain>
    </source>
</reference>
<evidence type="ECO:0000313" key="7">
    <source>
        <dbReference type="EMBL" id="AKO51596.1"/>
    </source>
</evidence>
<evidence type="ECO:0000256" key="3">
    <source>
        <dbReference type="ARBA" id="ARBA00006171"/>
    </source>
</evidence>
<protein>
    <recommendedName>
        <fullName evidence="4">phosphoglycolate phosphatase</fullName>
        <ecNumber evidence="4">3.1.3.18</ecNumber>
    </recommendedName>
</protein>
<dbReference type="PANTHER" id="PTHR43434">
    <property type="entry name" value="PHOSPHOGLYCOLATE PHOSPHATASE"/>
    <property type="match status" value="1"/>
</dbReference>
<dbReference type="EC" id="3.1.3.18" evidence="4"/>
<dbReference type="SFLD" id="SFLDS00003">
    <property type="entry name" value="Haloacid_Dehalogenase"/>
    <property type="match status" value="1"/>
</dbReference>
<dbReference type="PANTHER" id="PTHR43434:SF1">
    <property type="entry name" value="PHOSPHOGLYCOLATE PHOSPHATASE"/>
    <property type="match status" value="1"/>
</dbReference>
<name>A0A0H4HY30_9GAMM</name>
<comment type="pathway">
    <text evidence="2">Organic acid metabolism; glycolate biosynthesis; glycolate from 2-phosphoglycolate: step 1/1.</text>
</comment>
<dbReference type="SUPFAM" id="SSF56784">
    <property type="entry name" value="HAD-like"/>
    <property type="match status" value="1"/>
</dbReference>
<accession>A0A0H4HY30</accession>
<dbReference type="KEGG" id="mpq:ABA45_03465"/>
<dbReference type="RefSeq" id="WP_048384337.1">
    <property type="nucleotide sequence ID" value="NZ_CP011494.1"/>
</dbReference>
<dbReference type="GO" id="GO:0008967">
    <property type="term" value="F:phosphoglycolate phosphatase activity"/>
    <property type="evidence" value="ECO:0007669"/>
    <property type="project" value="UniProtKB-EC"/>
</dbReference>
<keyword evidence="7" id="KW-0378">Hydrolase</keyword>
<dbReference type="InterPro" id="IPR050155">
    <property type="entry name" value="HAD-like_hydrolase_sf"/>
</dbReference>
<proteinExistence type="inferred from homology"/>
<dbReference type="PATRIC" id="fig|330734.3.peg.752"/>
<dbReference type="SFLD" id="SFLDG01129">
    <property type="entry name" value="C1.5:_HAD__Beta-PGM__Phosphata"/>
    <property type="match status" value="1"/>
</dbReference>
<dbReference type="Pfam" id="PF00702">
    <property type="entry name" value="Hydrolase"/>
    <property type="match status" value="1"/>
</dbReference>
<dbReference type="Proteomes" id="UP000036406">
    <property type="component" value="Chromosome"/>
</dbReference>
<evidence type="ECO:0000256" key="6">
    <source>
        <dbReference type="ARBA" id="ARBA00023277"/>
    </source>
</evidence>
<evidence type="ECO:0000256" key="1">
    <source>
        <dbReference type="ARBA" id="ARBA00000830"/>
    </source>
</evidence>
<dbReference type="EMBL" id="CP011494">
    <property type="protein sequence ID" value="AKO51596.1"/>
    <property type="molecule type" value="Genomic_DNA"/>
</dbReference>
<dbReference type="CDD" id="cd01427">
    <property type="entry name" value="HAD_like"/>
    <property type="match status" value="1"/>
</dbReference>
<dbReference type="InterPro" id="IPR023198">
    <property type="entry name" value="PGP-like_dom2"/>
</dbReference>
<gene>
    <name evidence="7" type="ORF">ABA45_03465</name>
</gene>